<evidence type="ECO:0000256" key="3">
    <source>
        <dbReference type="ARBA" id="ARBA00022989"/>
    </source>
</evidence>
<comment type="caution">
    <text evidence="7">The sequence shown here is derived from an EMBL/GenBank/DDBJ whole genome shotgun (WGS) entry which is preliminary data.</text>
</comment>
<evidence type="ECO:0000256" key="2">
    <source>
        <dbReference type="ARBA" id="ARBA00022692"/>
    </source>
</evidence>
<dbReference type="GO" id="GO:0022857">
    <property type="term" value="F:transmembrane transporter activity"/>
    <property type="evidence" value="ECO:0007669"/>
    <property type="project" value="InterPro"/>
</dbReference>
<feature type="transmembrane region" description="Helical" evidence="5">
    <location>
        <begin position="80"/>
        <end position="98"/>
    </location>
</feature>
<dbReference type="CDD" id="cd17393">
    <property type="entry name" value="MFS_MosC_like"/>
    <property type="match status" value="1"/>
</dbReference>
<dbReference type="PANTHER" id="PTHR23514">
    <property type="entry name" value="BYPASS OF STOP CODON PROTEIN 6"/>
    <property type="match status" value="1"/>
</dbReference>
<keyword evidence="8" id="KW-1185">Reference proteome</keyword>
<name>A0A317QL10_9ACTN</name>
<dbReference type="InterPro" id="IPR011701">
    <property type="entry name" value="MFS"/>
</dbReference>
<dbReference type="Gene3D" id="1.20.1250.20">
    <property type="entry name" value="MFS general substrate transporter like domains"/>
    <property type="match status" value="2"/>
</dbReference>
<sequence>MSDTLPAAAPPRLRAARVSVAACFFINAVLYADLVPRLPEIKDRLDLTNASLGAALAALPLGALVSALASAALMRRFGSARVASFGLVALAAAVWGAAVAPSWWLLAGALFVAGALDAVVDVAQNAHGLRVQRAYDRSILNGFHGIWSIGAVAGGLIGSAAAGLGVPLGVHLGVVAAVFAVLALVAHRSMLPGTDQEEAAEDAVPAGGGGALRAVLPALAALGVLAACGAFVEDAGSSWSALYLRTDVGTGAATAGLGFVALSVAMTVGRLTGDRVVDRFGQRRVARVGGAVIAVGMGLALAVPSLATTLVGFALAGLGVATLVPAVYAAADDLPGLRHGVGLTLVNWLLRIGFLASPPLVGAIADASSLRVGLLLVVVAGVATLLCGRVLRATVSRDG</sequence>
<evidence type="ECO:0000313" key="7">
    <source>
        <dbReference type="EMBL" id="PWW24368.1"/>
    </source>
</evidence>
<evidence type="ECO:0000313" key="8">
    <source>
        <dbReference type="Proteomes" id="UP000246661"/>
    </source>
</evidence>
<feature type="transmembrane region" description="Helical" evidence="5">
    <location>
        <begin position="15"/>
        <end position="32"/>
    </location>
</feature>
<dbReference type="InterPro" id="IPR036259">
    <property type="entry name" value="MFS_trans_sf"/>
</dbReference>
<feature type="transmembrane region" description="Helical" evidence="5">
    <location>
        <begin position="343"/>
        <end position="364"/>
    </location>
</feature>
<reference evidence="8" key="1">
    <citation type="submission" date="2018-05" db="EMBL/GenBank/DDBJ databases">
        <authorList>
            <person name="Klenk H.-P."/>
            <person name="Huntemann M."/>
            <person name="Clum A."/>
            <person name="Pillay M."/>
            <person name="Palaniappan K."/>
            <person name="Varghese N."/>
            <person name="Mikhailova N."/>
            <person name="Stamatis D."/>
            <person name="Reddy T."/>
            <person name="Daum C."/>
            <person name="Shapiro N."/>
            <person name="Ivanova N."/>
            <person name="Kyrpides N."/>
            <person name="Woyke T."/>
        </authorList>
    </citation>
    <scope>NUCLEOTIDE SEQUENCE [LARGE SCALE GENOMIC DNA]</scope>
    <source>
        <strain evidence="8">DSM 45417</strain>
    </source>
</reference>
<dbReference type="AlphaFoldDB" id="A0A317QL10"/>
<dbReference type="EMBL" id="QGTX01000001">
    <property type="protein sequence ID" value="PWW24368.1"/>
    <property type="molecule type" value="Genomic_DNA"/>
</dbReference>
<accession>A0A317QL10</accession>
<dbReference type="OrthoDB" id="151222at2"/>
<keyword evidence="2 5" id="KW-0812">Transmembrane</keyword>
<evidence type="ECO:0000256" key="1">
    <source>
        <dbReference type="ARBA" id="ARBA00004651"/>
    </source>
</evidence>
<evidence type="ECO:0000256" key="5">
    <source>
        <dbReference type="SAM" id="Phobius"/>
    </source>
</evidence>
<dbReference type="Proteomes" id="UP000246661">
    <property type="component" value="Unassembled WGS sequence"/>
</dbReference>
<comment type="subcellular location">
    <subcellularLocation>
        <location evidence="1">Cell membrane</location>
        <topology evidence="1">Multi-pass membrane protein</topology>
    </subcellularLocation>
</comment>
<dbReference type="GO" id="GO:0005886">
    <property type="term" value="C:plasma membrane"/>
    <property type="evidence" value="ECO:0007669"/>
    <property type="project" value="UniProtKB-SubCell"/>
</dbReference>
<feature type="transmembrane region" description="Helical" evidence="5">
    <location>
        <begin position="143"/>
        <end position="162"/>
    </location>
</feature>
<dbReference type="InterPro" id="IPR051788">
    <property type="entry name" value="MFS_Transporter"/>
</dbReference>
<dbReference type="Pfam" id="PF07690">
    <property type="entry name" value="MFS_1"/>
    <property type="match status" value="2"/>
</dbReference>
<organism evidence="7 8">
    <name type="scientific">Geodermatophilus normandii</name>
    <dbReference type="NCBI Taxonomy" id="1137989"/>
    <lineage>
        <taxon>Bacteria</taxon>
        <taxon>Bacillati</taxon>
        <taxon>Actinomycetota</taxon>
        <taxon>Actinomycetes</taxon>
        <taxon>Geodermatophilales</taxon>
        <taxon>Geodermatophilaceae</taxon>
        <taxon>Geodermatophilus</taxon>
    </lineage>
</organism>
<feature type="transmembrane region" description="Helical" evidence="5">
    <location>
        <begin position="168"/>
        <end position="186"/>
    </location>
</feature>
<protein>
    <submittedName>
        <fullName evidence="7">Fucose permease</fullName>
    </submittedName>
</protein>
<feature type="domain" description="Major facilitator superfamily (MFS) profile" evidence="6">
    <location>
        <begin position="215"/>
        <end position="399"/>
    </location>
</feature>
<feature type="transmembrane region" description="Helical" evidence="5">
    <location>
        <begin position="285"/>
        <end position="304"/>
    </location>
</feature>
<evidence type="ECO:0000256" key="4">
    <source>
        <dbReference type="ARBA" id="ARBA00023136"/>
    </source>
</evidence>
<feature type="transmembrane region" description="Helical" evidence="5">
    <location>
        <begin position="104"/>
        <end position="123"/>
    </location>
</feature>
<dbReference type="SUPFAM" id="SSF103473">
    <property type="entry name" value="MFS general substrate transporter"/>
    <property type="match status" value="1"/>
</dbReference>
<feature type="transmembrane region" description="Helical" evidence="5">
    <location>
        <begin position="52"/>
        <end position="73"/>
    </location>
</feature>
<proteinExistence type="predicted"/>
<evidence type="ECO:0000259" key="6">
    <source>
        <dbReference type="PROSITE" id="PS50850"/>
    </source>
</evidence>
<keyword evidence="3 5" id="KW-1133">Transmembrane helix</keyword>
<feature type="transmembrane region" description="Helical" evidence="5">
    <location>
        <begin position="310"/>
        <end position="331"/>
    </location>
</feature>
<dbReference type="RefSeq" id="WP_110006567.1">
    <property type="nucleotide sequence ID" value="NZ_QGTX01000001.1"/>
</dbReference>
<gene>
    <name evidence="7" type="ORF">JD79_03547</name>
</gene>
<dbReference type="InterPro" id="IPR020846">
    <property type="entry name" value="MFS_dom"/>
</dbReference>
<feature type="transmembrane region" description="Helical" evidence="5">
    <location>
        <begin position="214"/>
        <end position="232"/>
    </location>
</feature>
<keyword evidence="4 5" id="KW-0472">Membrane</keyword>
<dbReference type="PROSITE" id="PS50850">
    <property type="entry name" value="MFS"/>
    <property type="match status" value="1"/>
</dbReference>
<feature type="transmembrane region" description="Helical" evidence="5">
    <location>
        <begin position="370"/>
        <end position="391"/>
    </location>
</feature>
<feature type="transmembrane region" description="Helical" evidence="5">
    <location>
        <begin position="252"/>
        <end position="273"/>
    </location>
</feature>
<dbReference type="PANTHER" id="PTHR23514:SF13">
    <property type="entry name" value="INNER MEMBRANE PROTEIN YBJJ"/>
    <property type="match status" value="1"/>
</dbReference>